<name>A0A8J4PM05_9MYCE</name>
<dbReference type="EMBL" id="AJWJ01000650">
    <property type="protein sequence ID" value="KAF2069502.1"/>
    <property type="molecule type" value="Genomic_DNA"/>
</dbReference>
<comment type="caution">
    <text evidence="1">The sequence shown here is derived from an EMBL/GenBank/DDBJ whole genome shotgun (WGS) entry which is preliminary data.</text>
</comment>
<keyword evidence="2" id="KW-1185">Reference proteome</keyword>
<dbReference type="AlphaFoldDB" id="A0A8J4PM05"/>
<gene>
    <name evidence="1" type="ORF">CYY_009180</name>
</gene>
<organism evidence="1 2">
    <name type="scientific">Polysphondylium violaceum</name>
    <dbReference type="NCBI Taxonomy" id="133409"/>
    <lineage>
        <taxon>Eukaryota</taxon>
        <taxon>Amoebozoa</taxon>
        <taxon>Evosea</taxon>
        <taxon>Eumycetozoa</taxon>
        <taxon>Dictyostelia</taxon>
        <taxon>Dictyosteliales</taxon>
        <taxon>Dictyosteliaceae</taxon>
        <taxon>Polysphondylium</taxon>
    </lineage>
</organism>
<sequence length="106" mass="12924">MKRYQQLEKENRKSQKNSLKLPLIQYGDFETPIFKAPSNIDKNIHKIILLAINDQMFKWVTFEFFYHFLCDRGYQFTIDEIRQSLEYLVYCDLIISDGKRYLSYKH</sequence>
<evidence type="ECO:0000313" key="1">
    <source>
        <dbReference type="EMBL" id="KAF2069502.1"/>
    </source>
</evidence>
<evidence type="ECO:0000313" key="2">
    <source>
        <dbReference type="Proteomes" id="UP000695562"/>
    </source>
</evidence>
<proteinExistence type="predicted"/>
<dbReference type="Proteomes" id="UP000695562">
    <property type="component" value="Unassembled WGS sequence"/>
</dbReference>
<reference evidence="1" key="1">
    <citation type="submission" date="2020-01" db="EMBL/GenBank/DDBJ databases">
        <title>Development of genomics and gene disruption for Polysphondylium violaceum indicates a role for the polyketide synthase stlB in stalk morphogenesis.</title>
        <authorList>
            <person name="Narita B."/>
            <person name="Kawabe Y."/>
            <person name="Kin K."/>
            <person name="Saito T."/>
            <person name="Gibbs R."/>
            <person name="Kuspa A."/>
            <person name="Muzny D."/>
            <person name="Queller D."/>
            <person name="Richards S."/>
            <person name="Strassman J."/>
            <person name="Sucgang R."/>
            <person name="Worley K."/>
            <person name="Schaap P."/>
        </authorList>
    </citation>
    <scope>NUCLEOTIDE SEQUENCE</scope>
    <source>
        <strain evidence="1">QSvi11</strain>
    </source>
</reference>
<accession>A0A8J4PM05</accession>
<protein>
    <submittedName>
        <fullName evidence="1">Uncharacterized protein</fullName>
    </submittedName>
</protein>